<evidence type="ECO:0000256" key="1">
    <source>
        <dbReference type="SAM" id="MobiDB-lite"/>
    </source>
</evidence>
<dbReference type="EMBL" id="BIXY01000067">
    <property type="protein sequence ID" value="GCF10313.1"/>
    <property type="molecule type" value="Genomic_DNA"/>
</dbReference>
<name>A0A5A5TGX1_9CHLR</name>
<evidence type="ECO:0000313" key="2">
    <source>
        <dbReference type="EMBL" id="GCF10313.1"/>
    </source>
</evidence>
<feature type="region of interest" description="Disordered" evidence="1">
    <location>
        <begin position="1"/>
        <end position="55"/>
    </location>
</feature>
<comment type="caution">
    <text evidence="2">The sequence shown here is derived from an EMBL/GenBank/DDBJ whole genome shotgun (WGS) entry which is preliminary data.</text>
</comment>
<dbReference type="AlphaFoldDB" id="A0A5A5TGX1"/>
<organism evidence="2 3">
    <name type="scientific">Dictyobacter arantiisoli</name>
    <dbReference type="NCBI Taxonomy" id="2014874"/>
    <lineage>
        <taxon>Bacteria</taxon>
        <taxon>Bacillati</taxon>
        <taxon>Chloroflexota</taxon>
        <taxon>Ktedonobacteria</taxon>
        <taxon>Ktedonobacterales</taxon>
        <taxon>Dictyobacteraceae</taxon>
        <taxon>Dictyobacter</taxon>
    </lineage>
</organism>
<keyword evidence="3" id="KW-1185">Reference proteome</keyword>
<proteinExistence type="predicted"/>
<sequence>MFDSHSQRNLAAHLLTGAPPTPTNEGKEEDNPEKKEALFVDSTGVQPPSEEGVHPNTASIRRMWNANASVDATLHGWRGIAITPQSRTRAGGKESQCERVVALHP</sequence>
<feature type="region of interest" description="Disordered" evidence="1">
    <location>
        <begin position="85"/>
        <end position="105"/>
    </location>
</feature>
<reference evidence="2 3" key="1">
    <citation type="submission" date="2019-01" db="EMBL/GenBank/DDBJ databases">
        <title>Draft genome sequence of Dictyobacter sp. Uno17.</title>
        <authorList>
            <person name="Wang C.M."/>
            <person name="Zheng Y."/>
            <person name="Sakai Y."/>
            <person name="Abe K."/>
            <person name="Yokota A."/>
            <person name="Yabe S."/>
        </authorList>
    </citation>
    <scope>NUCLEOTIDE SEQUENCE [LARGE SCALE GENOMIC DNA]</scope>
    <source>
        <strain evidence="2 3">Uno17</strain>
    </source>
</reference>
<protein>
    <submittedName>
        <fullName evidence="2">Uncharacterized protein</fullName>
    </submittedName>
</protein>
<dbReference type="Proteomes" id="UP000322530">
    <property type="component" value="Unassembled WGS sequence"/>
</dbReference>
<accession>A0A5A5TGX1</accession>
<evidence type="ECO:0000313" key="3">
    <source>
        <dbReference type="Proteomes" id="UP000322530"/>
    </source>
</evidence>
<gene>
    <name evidence="2" type="ORF">KDI_38770</name>
</gene>